<dbReference type="InterPro" id="IPR016024">
    <property type="entry name" value="ARM-type_fold"/>
</dbReference>
<dbReference type="RefSeq" id="WP_094690706.1">
    <property type="nucleotide sequence ID" value="NZ_MWWQ01000005.1"/>
</dbReference>
<feature type="transmembrane region" description="Helical" evidence="1">
    <location>
        <begin position="681"/>
        <end position="700"/>
    </location>
</feature>
<comment type="caution">
    <text evidence="3">The sequence shown here is derived from an EMBL/GenBank/DDBJ whole genome shotgun (WGS) entry which is preliminary data.</text>
</comment>
<dbReference type="Proteomes" id="UP000216454">
    <property type="component" value="Unassembled WGS sequence"/>
</dbReference>
<dbReference type="Gene3D" id="1.20.120.20">
    <property type="entry name" value="Apolipoprotein"/>
    <property type="match status" value="1"/>
</dbReference>
<gene>
    <name evidence="3" type="ORF">PSSU_0379</name>
</gene>
<reference evidence="3 4" key="1">
    <citation type="journal article" date="2017" name="BMC Genomics">
        <title>Comparative genomic and phylogenomic analyses of the Bifidobacteriaceae family.</title>
        <authorList>
            <person name="Lugli G.A."/>
            <person name="Milani C."/>
            <person name="Turroni F."/>
            <person name="Duranti S."/>
            <person name="Mancabelli L."/>
            <person name="Mangifesta M."/>
            <person name="Ferrario C."/>
            <person name="Modesto M."/>
            <person name="Mattarelli P."/>
            <person name="Jiri K."/>
            <person name="van Sinderen D."/>
            <person name="Ventura M."/>
        </authorList>
    </citation>
    <scope>NUCLEOTIDE SEQUENCE [LARGE SCALE GENOMIC DNA]</scope>
    <source>
        <strain evidence="3 4">DSM 24744</strain>
    </source>
</reference>
<evidence type="ECO:0000313" key="3">
    <source>
        <dbReference type="EMBL" id="OZG52761.1"/>
    </source>
</evidence>
<accession>A0A261F0Y1</accession>
<keyword evidence="4" id="KW-1185">Reference proteome</keyword>
<sequence length="1114" mass="114642">MAITVATAYVQVVPSLSGVGKAIANAFDSAAENAGKSAGGKAGSGMLSGLSAKAGAIAGAVQSVVGKAVSAVSSSIGSAISRADQMNNFPKVMKNLGYSAEDAGASIRKISSALDGLPTTSSAMAGMVQQLAPLTKSLDEATNISLAFNDAMLAGGASTAEQENALTQYTQMLAAGKVDMAAWRSVQAAMPGQLNQIAEAMLGAGKNGNDLYDAMKAGTVSFDDFNQAVMRLDKQGLGQYASFADQAKAATQGIGTAVENVRNRVAKAMQKVIEAIGTDRIAGAINGISSKFGPMGDAAAKAVTVARKAFDKMGAAVTDLAGKVKQTAGFQAFANAVTNLRDALGDAWGMLRKTASGVMDSVTAMTGSQTVVTAFANAFRFLSDKVADVANGIRLAVQAISLSLEGLSGGTAVDDLASVFDQLRITVNTVKQAVMDFLSGVASSGMWQAIGQVARTVAQAFDDITWKVWSALDALNTQPGFDWAGLGKQIGDAFGSAIDAVNSVAKAFADMASRNLQPLADAIGNIANAIAGMSVDALGRLADALTRLSDWVDAHSQGVADAITAVGLAFISWKGLDMTIGAVTTALNAFSMVCNGLSGGLMAVMGMGNAIKGLGDAIKGAGIATALGGAIGSVKDLGAAISLIPEALGEAGAVIGPKLATIGGAIGGAFSSLAPILSNPVTWIVVAIAAVIAAGVWFFTKTETGRKAWQSFCNAVSTAWNGMLTGIKTLWDNVSGAVSSAWNTFTTTLGTAWNALCNAVTTAWNTVWGVLEPIFAAIGHALYWIGIVVAAGLVTAWHVMCDVVTTVWDTITNAVSAGVQAVSDWFHSWFDPLVTWWQGVWQGISGWFSDRWNDITGIAQTVTTNVSNAIHSVFDAISGWWSGVWDGISNTFSTIWNAIKSTADNVLNAISNTFHSIFDPIANWWGNVWDGVKNAATNAVQHVADTLSGVKDKVLGAFKGAGDWLRDVGGQIIEGLKRGITDKFDSLKNTVSDTCGKIQDWAEGVLGINSPSRVMRREVGRYVTLGLALGITDEARSVRKATESVLGQITAVQAPAIGMPTAGGIGSATPTLATATAGAGGITLNYQNYATPGLSAEQQLTDAAQRSKAILLGI</sequence>
<dbReference type="AlphaFoldDB" id="A0A261F0Y1"/>
<protein>
    <submittedName>
        <fullName evidence="3">Tape measure domain-containing protein</fullName>
    </submittedName>
</protein>
<dbReference type="OrthoDB" id="177147at2"/>
<dbReference type="Pfam" id="PF20155">
    <property type="entry name" value="TMP_3"/>
    <property type="match status" value="1"/>
</dbReference>
<dbReference type="NCBIfam" id="TIGR02675">
    <property type="entry name" value="tape_meas_nterm"/>
    <property type="match status" value="1"/>
</dbReference>
<dbReference type="SUPFAM" id="SSF48371">
    <property type="entry name" value="ARM repeat"/>
    <property type="match status" value="1"/>
</dbReference>
<name>A0A261F0Y1_9BIFI</name>
<feature type="transmembrane region" description="Helical" evidence="1">
    <location>
        <begin position="781"/>
        <end position="800"/>
    </location>
</feature>
<dbReference type="PANTHER" id="PTHR37813:SF1">
    <property type="entry name" value="FELS-2 PROPHAGE PROTEIN"/>
    <property type="match status" value="1"/>
</dbReference>
<proteinExistence type="predicted"/>
<evidence type="ECO:0000259" key="2">
    <source>
        <dbReference type="Pfam" id="PF20155"/>
    </source>
</evidence>
<dbReference type="EMBL" id="MWWQ01000005">
    <property type="protein sequence ID" value="OZG52761.1"/>
    <property type="molecule type" value="Genomic_DNA"/>
</dbReference>
<keyword evidence="1" id="KW-1133">Transmembrane helix</keyword>
<feature type="domain" description="Tape measure protein N-terminal" evidence="2">
    <location>
        <begin position="78"/>
        <end position="272"/>
    </location>
</feature>
<evidence type="ECO:0000313" key="4">
    <source>
        <dbReference type="Proteomes" id="UP000216454"/>
    </source>
</evidence>
<keyword evidence="1" id="KW-0472">Membrane</keyword>
<dbReference type="InterPro" id="IPR013491">
    <property type="entry name" value="Tape_meas_N"/>
</dbReference>
<evidence type="ECO:0000256" key="1">
    <source>
        <dbReference type="SAM" id="Phobius"/>
    </source>
</evidence>
<keyword evidence="1" id="KW-0812">Transmembrane</keyword>
<organism evidence="3 4">
    <name type="scientific">Pseudoscardovia suis</name>
    <dbReference type="NCBI Taxonomy" id="987063"/>
    <lineage>
        <taxon>Bacteria</taxon>
        <taxon>Bacillati</taxon>
        <taxon>Actinomycetota</taxon>
        <taxon>Actinomycetes</taxon>
        <taxon>Bifidobacteriales</taxon>
        <taxon>Bifidobacteriaceae</taxon>
        <taxon>Pseudoscardovia</taxon>
    </lineage>
</organism>
<dbReference type="PANTHER" id="PTHR37813">
    <property type="entry name" value="FELS-2 PROPHAGE PROTEIN"/>
    <property type="match status" value="1"/>
</dbReference>